<feature type="signal peptide" evidence="1">
    <location>
        <begin position="1"/>
        <end position="35"/>
    </location>
</feature>
<dbReference type="Proteomes" id="UP001221189">
    <property type="component" value="Unassembled WGS sequence"/>
</dbReference>
<evidence type="ECO:0000313" key="3">
    <source>
        <dbReference type="Proteomes" id="UP001221189"/>
    </source>
</evidence>
<proteinExistence type="predicted"/>
<protein>
    <recommendedName>
        <fullName evidence="4">Phosphate ABC transporter substrate-binding protein</fullName>
    </recommendedName>
</protein>
<gene>
    <name evidence="2" type="ORF">PRZ03_12065</name>
</gene>
<keyword evidence="1" id="KW-0732">Signal</keyword>
<reference evidence="2 3" key="1">
    <citation type="submission" date="2022-10" db="EMBL/GenBank/DDBJ databases">
        <title>Paucibacter sp. hw1 Genome sequencing.</title>
        <authorList>
            <person name="Park S."/>
        </authorList>
    </citation>
    <scope>NUCLEOTIDE SEQUENCE [LARGE SCALE GENOMIC DNA]</scope>
    <source>
        <strain evidence="3">hw1</strain>
    </source>
</reference>
<evidence type="ECO:0008006" key="4">
    <source>
        <dbReference type="Google" id="ProtNLM"/>
    </source>
</evidence>
<sequence length="158" mass="17378">MTLNHQHVHRARLALLSLPALLALLCFSAAQPALAGNELIVIAHKDVSLDKISPERMTQIYLRQQQSWPDGQAIQPIDLREGSGLRRAFYDQVTGRSPGQLRAFWARQSFTGMGLPPRQVDSDEEVTRLVQSTPGAIGYVSRKPNGAAVKVLLTANLD</sequence>
<dbReference type="RefSeq" id="WP_273600505.1">
    <property type="nucleotide sequence ID" value="NZ_JAQQXT010000006.1"/>
</dbReference>
<evidence type="ECO:0000313" key="2">
    <source>
        <dbReference type="EMBL" id="MDC8772309.1"/>
    </source>
</evidence>
<dbReference type="SUPFAM" id="SSF53850">
    <property type="entry name" value="Periplasmic binding protein-like II"/>
    <property type="match status" value="1"/>
</dbReference>
<dbReference type="Gene3D" id="3.40.190.10">
    <property type="entry name" value="Periplasmic binding protein-like II"/>
    <property type="match status" value="1"/>
</dbReference>
<organism evidence="2 3">
    <name type="scientific">Roseateles albus</name>
    <dbReference type="NCBI Taxonomy" id="2987525"/>
    <lineage>
        <taxon>Bacteria</taxon>
        <taxon>Pseudomonadati</taxon>
        <taxon>Pseudomonadota</taxon>
        <taxon>Betaproteobacteria</taxon>
        <taxon>Burkholderiales</taxon>
        <taxon>Sphaerotilaceae</taxon>
        <taxon>Roseateles</taxon>
    </lineage>
</organism>
<dbReference type="EMBL" id="JAQQXT010000006">
    <property type="protein sequence ID" value="MDC8772309.1"/>
    <property type="molecule type" value="Genomic_DNA"/>
</dbReference>
<name>A0ABT5KFI1_9BURK</name>
<comment type="caution">
    <text evidence="2">The sequence shown here is derived from an EMBL/GenBank/DDBJ whole genome shotgun (WGS) entry which is preliminary data.</text>
</comment>
<accession>A0ABT5KFI1</accession>
<feature type="chain" id="PRO_5045801564" description="Phosphate ABC transporter substrate-binding protein" evidence="1">
    <location>
        <begin position="36"/>
        <end position="158"/>
    </location>
</feature>
<evidence type="ECO:0000256" key="1">
    <source>
        <dbReference type="SAM" id="SignalP"/>
    </source>
</evidence>
<keyword evidence="3" id="KW-1185">Reference proteome</keyword>